<dbReference type="AlphaFoldDB" id="A0A5E7Z3E8"/>
<sequence length="24" mass="2533">MLLWSLTYVIMTGGAESAPPNPPS</sequence>
<evidence type="ECO:0000313" key="2">
    <source>
        <dbReference type="Proteomes" id="UP000326857"/>
    </source>
</evidence>
<dbReference type="Proteomes" id="UP000326857">
    <property type="component" value="Unassembled WGS sequence"/>
</dbReference>
<dbReference type="EMBL" id="CABVLI010000039">
    <property type="protein sequence ID" value="VVT13508.1"/>
    <property type="molecule type" value="Genomic_DNA"/>
</dbReference>
<protein>
    <submittedName>
        <fullName evidence="1">Uncharacterized protein</fullName>
    </submittedName>
</protein>
<name>A0A5E7Z3E8_9SPHN</name>
<organism evidence="1 2">
    <name type="scientific">Sphingomonas aurantiaca</name>
    <dbReference type="NCBI Taxonomy" id="185949"/>
    <lineage>
        <taxon>Bacteria</taxon>
        <taxon>Pseudomonadati</taxon>
        <taxon>Pseudomonadota</taxon>
        <taxon>Alphaproteobacteria</taxon>
        <taxon>Sphingomonadales</taxon>
        <taxon>Sphingomonadaceae</taxon>
        <taxon>Sphingomonas</taxon>
    </lineage>
</organism>
<reference evidence="1 2" key="1">
    <citation type="submission" date="2019-09" db="EMBL/GenBank/DDBJ databases">
        <authorList>
            <person name="Dittami M. S."/>
        </authorList>
    </citation>
    <scope>NUCLEOTIDE SEQUENCE [LARGE SCALE GENOMIC DNA]</scope>
    <source>
        <strain evidence="1">SPHINGO391</strain>
    </source>
</reference>
<accession>A0A5E7Z3E8</accession>
<proteinExistence type="predicted"/>
<gene>
    <name evidence="1" type="ORF">SPHINGO391_440125</name>
</gene>
<evidence type="ECO:0000313" key="1">
    <source>
        <dbReference type="EMBL" id="VVT13508.1"/>
    </source>
</evidence>